<organism evidence="5 6">
    <name type="scientific">Chitinophaga oryziterrae</name>
    <dbReference type="NCBI Taxonomy" id="1031224"/>
    <lineage>
        <taxon>Bacteria</taxon>
        <taxon>Pseudomonadati</taxon>
        <taxon>Bacteroidota</taxon>
        <taxon>Chitinophagia</taxon>
        <taxon>Chitinophagales</taxon>
        <taxon>Chitinophagaceae</taxon>
        <taxon>Chitinophaga</taxon>
    </lineage>
</organism>
<evidence type="ECO:0000256" key="2">
    <source>
        <dbReference type="ARBA" id="ARBA00022801"/>
    </source>
</evidence>
<gene>
    <name evidence="5" type="ORF">GO495_09605</name>
</gene>
<accession>A0A6N8J9R5</accession>
<sequence>MNKHLLYILLLFSCRPAKEVYMFTSFREPATDGLHLLYSYDGIKWTDLKGVVLKPENSILRDPSIVKGPDNNYHLVWTNSWKGNTGFGYAESNDLIHWSKQKTINVMEDEPGTVNIWAPEIFYDEEQQQYIIIWASAIPQRFPKGIEAEDNNHRMYYTTTKDFTTFSKEKLFYDPGFSIIDAVIVKMEKDKYALVLKDNTRPERDLKVAFATRPTGPYANCSAAITGHLTEGPATVRIGNEWLIYYDNYGEKKYNALKTTDFKQFTTQEIVIPSGHKHGTIFKTSGKNLHKLMLWLKEQQPSS</sequence>
<evidence type="ECO:0000313" key="6">
    <source>
        <dbReference type="Proteomes" id="UP000468388"/>
    </source>
</evidence>
<name>A0A6N8J9R5_9BACT</name>
<dbReference type="EMBL" id="WRXO01000002">
    <property type="protein sequence ID" value="MVT40832.1"/>
    <property type="molecule type" value="Genomic_DNA"/>
</dbReference>
<evidence type="ECO:0000313" key="5">
    <source>
        <dbReference type="EMBL" id="MVT40832.1"/>
    </source>
</evidence>
<keyword evidence="3" id="KW-0326">Glycosidase</keyword>
<keyword evidence="6" id="KW-1185">Reference proteome</keyword>
<evidence type="ECO:0000256" key="3">
    <source>
        <dbReference type="ARBA" id="ARBA00023295"/>
    </source>
</evidence>
<dbReference type="OrthoDB" id="9758923at2"/>
<dbReference type="Proteomes" id="UP000468388">
    <property type="component" value="Unassembled WGS sequence"/>
</dbReference>
<dbReference type="InterPro" id="IPR050727">
    <property type="entry name" value="GH43_arabinanases"/>
</dbReference>
<dbReference type="Gene3D" id="2.115.10.20">
    <property type="entry name" value="Glycosyl hydrolase domain, family 43"/>
    <property type="match status" value="1"/>
</dbReference>
<dbReference type="RefSeq" id="WP_157299466.1">
    <property type="nucleotide sequence ID" value="NZ_BAAAZB010000010.1"/>
</dbReference>
<dbReference type="PANTHER" id="PTHR43301:SF3">
    <property type="entry name" value="ARABINAN ENDO-1,5-ALPHA-L-ARABINOSIDASE A-RELATED"/>
    <property type="match status" value="1"/>
</dbReference>
<reference evidence="5 6" key="1">
    <citation type="submission" date="2019-12" db="EMBL/GenBank/DDBJ databases">
        <title>The draft genomic sequence of strain Chitinophaga oryziterrae JCM 16595.</title>
        <authorList>
            <person name="Zhang X."/>
        </authorList>
    </citation>
    <scope>NUCLEOTIDE SEQUENCE [LARGE SCALE GENOMIC DNA]</scope>
    <source>
        <strain evidence="5 6">JCM 16595</strain>
    </source>
</reference>
<dbReference type="SUPFAM" id="SSF75005">
    <property type="entry name" value="Arabinanase/levansucrase/invertase"/>
    <property type="match status" value="1"/>
</dbReference>
<feature type="domain" description="Glycosyl hydrolase family 32 N-terminal" evidence="4">
    <location>
        <begin position="36"/>
        <end position="176"/>
    </location>
</feature>
<evidence type="ECO:0000259" key="4">
    <source>
        <dbReference type="Pfam" id="PF00251"/>
    </source>
</evidence>
<protein>
    <submittedName>
        <fullName evidence="5">Arabinosidase</fullName>
    </submittedName>
</protein>
<proteinExistence type="inferred from homology"/>
<comment type="similarity">
    <text evidence="1">Belongs to the glycosyl hydrolase 32 family.</text>
</comment>
<keyword evidence="2" id="KW-0378">Hydrolase</keyword>
<dbReference type="InterPro" id="IPR023296">
    <property type="entry name" value="Glyco_hydro_beta-prop_sf"/>
</dbReference>
<dbReference type="GO" id="GO:0016798">
    <property type="term" value="F:hydrolase activity, acting on glycosyl bonds"/>
    <property type="evidence" value="ECO:0007669"/>
    <property type="project" value="UniProtKB-KW"/>
</dbReference>
<dbReference type="AlphaFoldDB" id="A0A6N8J9R5"/>
<dbReference type="InterPro" id="IPR013148">
    <property type="entry name" value="Glyco_hydro_32_N"/>
</dbReference>
<comment type="caution">
    <text evidence="5">The sequence shown here is derived from an EMBL/GenBank/DDBJ whole genome shotgun (WGS) entry which is preliminary data.</text>
</comment>
<evidence type="ECO:0000256" key="1">
    <source>
        <dbReference type="ARBA" id="ARBA00009902"/>
    </source>
</evidence>
<dbReference type="Pfam" id="PF00251">
    <property type="entry name" value="Glyco_hydro_32N"/>
    <property type="match status" value="1"/>
</dbReference>
<dbReference type="PANTHER" id="PTHR43301">
    <property type="entry name" value="ARABINAN ENDO-1,5-ALPHA-L-ARABINOSIDASE"/>
    <property type="match status" value="1"/>
</dbReference>
<dbReference type="CDD" id="cd08983">
    <property type="entry name" value="GH43_Bt3655-like"/>
    <property type="match status" value="1"/>
</dbReference>